<gene>
    <name evidence="2" type="ORF">Kalk_14130</name>
</gene>
<evidence type="ECO:0000256" key="1">
    <source>
        <dbReference type="SAM" id="Phobius"/>
    </source>
</evidence>
<organism evidence="2 3">
    <name type="scientific">Ketobacter alkanivorans</name>
    <dbReference type="NCBI Taxonomy" id="1917421"/>
    <lineage>
        <taxon>Bacteria</taxon>
        <taxon>Pseudomonadati</taxon>
        <taxon>Pseudomonadota</taxon>
        <taxon>Gammaproteobacteria</taxon>
        <taxon>Pseudomonadales</taxon>
        <taxon>Ketobacteraceae</taxon>
        <taxon>Ketobacter</taxon>
    </lineage>
</organism>
<dbReference type="RefSeq" id="WP_101894865.1">
    <property type="nucleotide sequence ID" value="NZ_CP022684.1"/>
</dbReference>
<keyword evidence="1" id="KW-0472">Membrane</keyword>
<evidence type="ECO:0000313" key="3">
    <source>
        <dbReference type="Proteomes" id="UP000235116"/>
    </source>
</evidence>
<sequence>MKYTDPTLRQALAQEYVLGGLVGGARRRFEALMARDSSLFTLVMDCEQVLHPIADSVAPVMPPTHIRRNLAHAITTPSSKAQSVRNRFWDRLWRMLAVGNGLAAATFGLFLFFSAPAVMNPAYLGVLFDDQDRAAVVVGADKAPWRITIKTLITHDDPATRLQLWAVDRDSGLYTPIDTLGATTSIEHTITEELWQRIKNARRLVVSAEPVDRPLQEKPSGAILYSGICVQTEGVL</sequence>
<keyword evidence="1" id="KW-0812">Transmembrane</keyword>
<protein>
    <recommendedName>
        <fullName evidence="4">Anti-sigma factor</fullName>
    </recommendedName>
</protein>
<dbReference type="KEGG" id="kak:Kalk_14130"/>
<feature type="transmembrane region" description="Helical" evidence="1">
    <location>
        <begin position="92"/>
        <end position="113"/>
    </location>
</feature>
<keyword evidence="3" id="KW-1185">Reference proteome</keyword>
<reference evidence="3" key="1">
    <citation type="submission" date="2017-08" db="EMBL/GenBank/DDBJ databases">
        <title>Direct submision.</title>
        <authorList>
            <person name="Kim S.-J."/>
            <person name="Rhee S.-K."/>
        </authorList>
    </citation>
    <scope>NUCLEOTIDE SEQUENCE [LARGE SCALE GENOMIC DNA]</scope>
    <source>
        <strain evidence="3">GI5</strain>
    </source>
</reference>
<proteinExistence type="predicted"/>
<name>A0A2K9LML9_9GAMM</name>
<accession>A0A2K9LML9</accession>
<dbReference type="AlphaFoldDB" id="A0A2K9LML9"/>
<dbReference type="EMBL" id="CP022684">
    <property type="protein sequence ID" value="AUM13490.1"/>
    <property type="molecule type" value="Genomic_DNA"/>
</dbReference>
<evidence type="ECO:0008006" key="4">
    <source>
        <dbReference type="Google" id="ProtNLM"/>
    </source>
</evidence>
<keyword evidence="1" id="KW-1133">Transmembrane helix</keyword>
<dbReference type="Proteomes" id="UP000235116">
    <property type="component" value="Chromosome"/>
</dbReference>
<evidence type="ECO:0000313" key="2">
    <source>
        <dbReference type="EMBL" id="AUM13490.1"/>
    </source>
</evidence>
<dbReference type="OrthoDB" id="5298046at2"/>